<dbReference type="Proteomes" id="UP000076078">
    <property type="component" value="Unassembled WGS sequence"/>
</dbReference>
<dbReference type="InParanoid" id="A0A152A9G0"/>
<evidence type="ECO:0000313" key="2">
    <source>
        <dbReference type="Proteomes" id="UP000076078"/>
    </source>
</evidence>
<evidence type="ECO:0000313" key="1">
    <source>
        <dbReference type="EMBL" id="KYR02859.1"/>
    </source>
</evidence>
<keyword evidence="2" id="KW-1185">Reference proteome</keyword>
<dbReference type="AlphaFoldDB" id="A0A152A9G0"/>
<accession>A0A152A9G0</accession>
<sequence>MVIELDTNVYEEIRVDVPIIINDDVESVVRPEGLDRNTDKGIEIDESLQIDMGVNSNSNIPYDMEVDEPLKIGKEANRELWNKYITRTIDSNNDCSEGTDGAATRDITLVDGVDGLQPGILQDETLRVDGLQPGPLQDKTLVERVDGLQPGTLQDETLVDGVDGLQPGPLQDITLVEGVVGQQPVLHNDQMQVDLQGKLDNAGKRVVNEVVNQQLVSLLPEDRAKRVTDMLVDEIDGDDYQSGTLQHVVHQELAGVQGKSIMGSLDSSVSTESGNTKGKRWVEYLQRNSRNGDEEAAHRILDDLLMDIEKFKKIELESYIDIKNSNHLKEWIEILKKEKDERTNKWRNNVIELLELEEKEPTKTKEIASLVEKILNSRMGVGMLRIMAKRWVTGKRKSAKKHVEYLVQISNQKKWISSEELKDKGYTKDSVNYNQEKSNVSQATKDIVKECLQDKYKDQVVTSLLVLSDKCGGVLLEKLFQVLDKDPEVYIPS</sequence>
<dbReference type="EMBL" id="LODT01000001">
    <property type="protein sequence ID" value="KYR02859.1"/>
    <property type="molecule type" value="Genomic_DNA"/>
</dbReference>
<proteinExistence type="predicted"/>
<organism evidence="1 2">
    <name type="scientific">Tieghemostelium lacteum</name>
    <name type="common">Slime mold</name>
    <name type="synonym">Dictyostelium lacteum</name>
    <dbReference type="NCBI Taxonomy" id="361077"/>
    <lineage>
        <taxon>Eukaryota</taxon>
        <taxon>Amoebozoa</taxon>
        <taxon>Evosea</taxon>
        <taxon>Eumycetozoa</taxon>
        <taxon>Dictyostelia</taxon>
        <taxon>Dictyosteliales</taxon>
        <taxon>Raperosteliaceae</taxon>
        <taxon>Tieghemostelium</taxon>
    </lineage>
</organism>
<name>A0A152A9G0_TIELA</name>
<comment type="caution">
    <text evidence="1">The sequence shown here is derived from an EMBL/GenBank/DDBJ whole genome shotgun (WGS) entry which is preliminary data.</text>
</comment>
<gene>
    <name evidence="1" type="ORF">DLAC_00330</name>
</gene>
<protein>
    <submittedName>
        <fullName evidence="1">Uncharacterized protein</fullName>
    </submittedName>
</protein>
<reference evidence="1 2" key="1">
    <citation type="submission" date="2015-12" db="EMBL/GenBank/DDBJ databases">
        <title>Dictyostelia acquired genes for synthesis and detection of signals that induce cell-type specialization by lateral gene transfer from prokaryotes.</title>
        <authorList>
            <person name="Gloeckner G."/>
            <person name="Schaap P."/>
        </authorList>
    </citation>
    <scope>NUCLEOTIDE SEQUENCE [LARGE SCALE GENOMIC DNA]</scope>
    <source>
        <strain evidence="1 2">TK</strain>
    </source>
</reference>